<dbReference type="STRING" id="6293.A0A1I8EPI0"/>
<keyword evidence="1" id="KW-1133">Transmembrane helix</keyword>
<organism evidence="2">
    <name type="scientific">Wuchereria bancrofti</name>
    <dbReference type="NCBI Taxonomy" id="6293"/>
    <lineage>
        <taxon>Eukaryota</taxon>
        <taxon>Metazoa</taxon>
        <taxon>Ecdysozoa</taxon>
        <taxon>Nematoda</taxon>
        <taxon>Chromadorea</taxon>
        <taxon>Rhabditida</taxon>
        <taxon>Spirurina</taxon>
        <taxon>Spiruromorpha</taxon>
        <taxon>Filarioidea</taxon>
        <taxon>Onchocercidae</taxon>
        <taxon>Wuchereria</taxon>
    </lineage>
</organism>
<reference evidence="2" key="1">
    <citation type="submission" date="2016-11" db="UniProtKB">
        <authorList>
            <consortium name="WormBaseParasite"/>
        </authorList>
    </citation>
    <scope>IDENTIFICATION</scope>
    <source>
        <strain evidence="2">pt0022</strain>
    </source>
</reference>
<dbReference type="AlphaFoldDB" id="A0A1I8EPI0"/>
<keyword evidence="1" id="KW-0472">Membrane</keyword>
<proteinExistence type="predicted"/>
<keyword evidence="1" id="KW-0812">Transmembrane</keyword>
<evidence type="ECO:0000256" key="1">
    <source>
        <dbReference type="SAM" id="Phobius"/>
    </source>
</evidence>
<evidence type="ECO:0000313" key="2">
    <source>
        <dbReference type="WBParaSite" id="maker-PairedContig_3548-snap-gene-0.13-mRNA-1"/>
    </source>
</evidence>
<sequence>MLAVFFYYRVCKTIWLSYCNQQLLLPMSDSSQLLLQMSDSQETRSYVVRLHNDSRHCRRQLMKFNRDRFQTICLTMTVIFCNFFLWAPFCVKQIVKKDEIASSFTLQYNYRFTTNQLRRIKLKRHSHLQMVIHFCVII</sequence>
<dbReference type="WBParaSite" id="maker-PairedContig_3548-snap-gene-0.13-mRNA-1">
    <property type="protein sequence ID" value="maker-PairedContig_3548-snap-gene-0.13-mRNA-1"/>
    <property type="gene ID" value="maker-PairedContig_3548-snap-gene-0.13"/>
</dbReference>
<accession>A0A1I8EPI0</accession>
<protein>
    <submittedName>
        <fullName evidence="2">Uncharacterized protein</fullName>
    </submittedName>
</protein>
<feature type="transmembrane region" description="Helical" evidence="1">
    <location>
        <begin position="69"/>
        <end position="89"/>
    </location>
</feature>
<name>A0A1I8EPI0_WUCBA</name>